<keyword evidence="1" id="KW-0479">Metal-binding</keyword>
<protein>
    <recommendedName>
        <fullName evidence="6">TRIM8/14/16/25/29/45/65 coiled-coil region domain-containing protein</fullName>
    </recommendedName>
</protein>
<evidence type="ECO:0000256" key="5">
    <source>
        <dbReference type="SAM" id="MobiDB-lite"/>
    </source>
</evidence>
<feature type="region of interest" description="Disordered" evidence="5">
    <location>
        <begin position="1"/>
        <end position="57"/>
    </location>
</feature>
<proteinExistence type="predicted"/>
<dbReference type="PANTHER" id="PTHR25465">
    <property type="entry name" value="B-BOX DOMAIN CONTAINING"/>
    <property type="match status" value="1"/>
</dbReference>
<evidence type="ECO:0000256" key="1">
    <source>
        <dbReference type="ARBA" id="ARBA00022723"/>
    </source>
</evidence>
<keyword evidence="2" id="KW-0863">Zinc-finger</keyword>
<dbReference type="InterPro" id="IPR058030">
    <property type="entry name" value="TRIM8/14/16/25/29/45/65_CC"/>
</dbReference>
<dbReference type="Pfam" id="PF25600">
    <property type="entry name" value="TRIM_CC"/>
    <property type="match status" value="1"/>
</dbReference>
<evidence type="ECO:0000313" key="8">
    <source>
        <dbReference type="Proteomes" id="UP001558613"/>
    </source>
</evidence>
<keyword evidence="8" id="KW-1185">Reference proteome</keyword>
<evidence type="ECO:0000256" key="3">
    <source>
        <dbReference type="ARBA" id="ARBA00022833"/>
    </source>
</evidence>
<keyword evidence="3" id="KW-0862">Zinc</keyword>
<organism evidence="7 8">
    <name type="scientific">Cirrhinus molitorella</name>
    <name type="common">mud carp</name>
    <dbReference type="NCBI Taxonomy" id="172907"/>
    <lineage>
        <taxon>Eukaryota</taxon>
        <taxon>Metazoa</taxon>
        <taxon>Chordata</taxon>
        <taxon>Craniata</taxon>
        <taxon>Vertebrata</taxon>
        <taxon>Euteleostomi</taxon>
        <taxon>Actinopterygii</taxon>
        <taxon>Neopterygii</taxon>
        <taxon>Teleostei</taxon>
        <taxon>Ostariophysi</taxon>
        <taxon>Cypriniformes</taxon>
        <taxon>Cyprinidae</taxon>
        <taxon>Labeoninae</taxon>
        <taxon>Labeonini</taxon>
        <taxon>Cirrhinus</taxon>
    </lineage>
</organism>
<sequence length="208" mass="24055">MDEHKNHDTVSAAAERTEKQKQLEEAQGNFQKRIQEREKELEELREAVESHKRSAQAAVEDSERIFTELICSIERSRSEVTQLIRDQEKTAVNQAEERLEQLGQEIEDLKRRDAELEQLSHIDDHIHFLQILPSLSVPLVSTCPPNITVISRLSFDDVGKFVSQMCEKIENFSRVEIEKISGRVKNSKIIIIISEPKTHEDFLHCKSL</sequence>
<accession>A0ABR3LJC9</accession>
<dbReference type="InterPro" id="IPR051051">
    <property type="entry name" value="E3_ubiq-ligase_TRIM/RNF"/>
</dbReference>
<dbReference type="EMBL" id="JAYMGO010000021">
    <property type="protein sequence ID" value="KAL1252996.1"/>
    <property type="molecule type" value="Genomic_DNA"/>
</dbReference>
<feature type="compositionally biased region" description="Basic and acidic residues" evidence="5">
    <location>
        <begin position="15"/>
        <end position="24"/>
    </location>
</feature>
<evidence type="ECO:0000256" key="2">
    <source>
        <dbReference type="ARBA" id="ARBA00022771"/>
    </source>
</evidence>
<feature type="coiled-coil region" evidence="4">
    <location>
        <begin position="85"/>
        <end position="119"/>
    </location>
</feature>
<dbReference type="PANTHER" id="PTHR25465:SF5">
    <property type="entry name" value="E3 UBIQUITIN_ISG15 LIGASE TRIM25-RELATED"/>
    <property type="match status" value="1"/>
</dbReference>
<evidence type="ECO:0000313" key="7">
    <source>
        <dbReference type="EMBL" id="KAL1252996.1"/>
    </source>
</evidence>
<comment type="caution">
    <text evidence="7">The sequence shown here is derived from an EMBL/GenBank/DDBJ whole genome shotgun (WGS) entry which is preliminary data.</text>
</comment>
<evidence type="ECO:0000256" key="4">
    <source>
        <dbReference type="SAM" id="Coils"/>
    </source>
</evidence>
<evidence type="ECO:0000259" key="6">
    <source>
        <dbReference type="Pfam" id="PF25600"/>
    </source>
</evidence>
<keyword evidence="4" id="KW-0175">Coiled coil</keyword>
<feature type="domain" description="TRIM8/14/16/25/29/45/65 coiled-coil region" evidence="6">
    <location>
        <begin position="34"/>
        <end position="172"/>
    </location>
</feature>
<name>A0ABR3LJC9_9TELE</name>
<dbReference type="Proteomes" id="UP001558613">
    <property type="component" value="Unassembled WGS sequence"/>
</dbReference>
<feature type="compositionally biased region" description="Basic and acidic residues" evidence="5">
    <location>
        <begin position="33"/>
        <end position="52"/>
    </location>
</feature>
<gene>
    <name evidence="7" type="ORF">QQF64_017689</name>
</gene>
<reference evidence="7 8" key="1">
    <citation type="submission" date="2023-09" db="EMBL/GenBank/DDBJ databases">
        <authorList>
            <person name="Wang M."/>
        </authorList>
    </citation>
    <scope>NUCLEOTIDE SEQUENCE [LARGE SCALE GENOMIC DNA]</scope>
    <source>
        <strain evidence="7">GT-2023</strain>
        <tissue evidence="7">Liver</tissue>
    </source>
</reference>